<dbReference type="EMBL" id="KV453909">
    <property type="protein sequence ID" value="ODV82274.1"/>
    <property type="molecule type" value="Genomic_DNA"/>
</dbReference>
<dbReference type="STRING" id="984487.A0A1E4SRZ0"/>
<evidence type="ECO:0000259" key="3">
    <source>
        <dbReference type="Pfam" id="PF08574"/>
    </source>
</evidence>
<dbReference type="Proteomes" id="UP000094285">
    <property type="component" value="Unassembled WGS sequence"/>
</dbReference>
<proteinExistence type="inferred from homology"/>
<feature type="region of interest" description="Disordered" evidence="2">
    <location>
        <begin position="1"/>
        <end position="56"/>
    </location>
</feature>
<dbReference type="Pfam" id="PF08574">
    <property type="entry name" value="Iwr1"/>
    <property type="match status" value="1"/>
</dbReference>
<dbReference type="AlphaFoldDB" id="A0A1E4SRZ0"/>
<comment type="similarity">
    <text evidence="1">Belongs to the IWR1/SLC7A6OS family.</text>
</comment>
<dbReference type="InterPro" id="IPR013883">
    <property type="entry name" value="TF_Iwr1_dom"/>
</dbReference>
<reference evidence="5" key="1">
    <citation type="submission" date="2016-05" db="EMBL/GenBank/DDBJ databases">
        <title>Comparative genomics of biotechnologically important yeasts.</title>
        <authorList>
            <consortium name="DOE Joint Genome Institute"/>
            <person name="Riley R."/>
            <person name="Haridas S."/>
            <person name="Wolfe K.H."/>
            <person name="Lopes M.R."/>
            <person name="Hittinger C.T."/>
            <person name="Goker M."/>
            <person name="Salamov A."/>
            <person name="Wisecaver J."/>
            <person name="Long T.M."/>
            <person name="Aerts A.L."/>
            <person name="Barry K."/>
            <person name="Choi C."/>
            <person name="Clum A."/>
            <person name="Coughlan A.Y."/>
            <person name="Deshpande S."/>
            <person name="Douglass A.P."/>
            <person name="Hanson S.J."/>
            <person name="Klenk H.-P."/>
            <person name="Labutti K."/>
            <person name="Lapidus A."/>
            <person name="Lindquist E."/>
            <person name="Lipzen A."/>
            <person name="Meier-Kolthoff J.P."/>
            <person name="Ohm R.A."/>
            <person name="Otillar R.P."/>
            <person name="Pangilinan J."/>
            <person name="Peng Y."/>
            <person name="Rokas A."/>
            <person name="Rosa C.A."/>
            <person name="Scheuner C."/>
            <person name="Sibirny A.A."/>
            <person name="Slot J.C."/>
            <person name="Stielow J.B."/>
            <person name="Sun H."/>
            <person name="Kurtzman C.P."/>
            <person name="Blackwell M."/>
            <person name="Grigoriev I.V."/>
            <person name="Jeffries T.W."/>
        </authorList>
    </citation>
    <scope>NUCLEOTIDE SEQUENCE [LARGE SCALE GENOMIC DNA]</scope>
    <source>
        <strain evidence="5">NRRL Y-17324</strain>
    </source>
</reference>
<protein>
    <submittedName>
        <fullName evidence="4">DUF1762-domain-containing protein</fullName>
    </submittedName>
</protein>
<gene>
    <name evidence="4" type="ORF">CANTADRAFT_44765</name>
</gene>
<dbReference type="GeneID" id="30983280"/>
<dbReference type="RefSeq" id="XP_020067396.1">
    <property type="nucleotide sequence ID" value="XM_020209144.1"/>
</dbReference>
<dbReference type="InterPro" id="IPR040150">
    <property type="entry name" value="Iwr1"/>
</dbReference>
<feature type="compositionally biased region" description="Polar residues" evidence="2">
    <location>
        <begin position="34"/>
        <end position="46"/>
    </location>
</feature>
<sequence length="313" mass="36024">MDQPPQILRIKRKRTQDPLQALILEGRDPKRSKPSTPIASRYTSPVHTPRPPSPNEVAKRFYKLSRTDALTTGEEQSVIDSVLRVAGGEEDDDSSAPVRKSRKRKFIIPQNQSQEDAEIPNELSDMVNSYLNVNEDENGSRRKKRIRNKVPENEGSEPSGVQEDSDYVYDVYLLSNNEPMTTANHPQAQIGYIRFFDDEDLLYVSDEEDNKPVVLSDDEDSNAEDFYQNDYPSDEDAGVYSDSHEIVDDEAELANELNEDDYDYDYEGSYLAEDNFDDTDFKRNKFFESDEHDPMAIHRDRIFGKLEKMINES</sequence>
<evidence type="ECO:0000256" key="2">
    <source>
        <dbReference type="SAM" id="MobiDB-lite"/>
    </source>
</evidence>
<name>A0A1E4SRZ0_9ASCO</name>
<dbReference type="PANTHER" id="PTHR28063">
    <property type="entry name" value="RNA POLYMERASE II NUCLEAR LOCALIZATION PROTEIN IWR1"/>
    <property type="match status" value="1"/>
</dbReference>
<keyword evidence="5" id="KW-1185">Reference proteome</keyword>
<dbReference type="GO" id="GO:0005737">
    <property type="term" value="C:cytoplasm"/>
    <property type="evidence" value="ECO:0007669"/>
    <property type="project" value="TreeGrafter"/>
</dbReference>
<dbReference type="OrthoDB" id="6255506at2759"/>
<dbReference type="PANTHER" id="PTHR28063:SF1">
    <property type="entry name" value="RNA POLYMERASE II NUCLEAR LOCALIZATION PROTEIN IWR1"/>
    <property type="match status" value="1"/>
</dbReference>
<accession>A0A1E4SRZ0</accession>
<evidence type="ECO:0000313" key="4">
    <source>
        <dbReference type="EMBL" id="ODV82274.1"/>
    </source>
</evidence>
<evidence type="ECO:0000256" key="1">
    <source>
        <dbReference type="ARBA" id="ARBA00010218"/>
    </source>
</evidence>
<evidence type="ECO:0000313" key="5">
    <source>
        <dbReference type="Proteomes" id="UP000094285"/>
    </source>
</evidence>
<feature type="domain" description="Transcription factor Iwr1" evidence="3">
    <location>
        <begin position="165"/>
        <end position="235"/>
    </location>
</feature>
<dbReference type="GO" id="GO:0006606">
    <property type="term" value="P:protein import into nucleus"/>
    <property type="evidence" value="ECO:0007669"/>
    <property type="project" value="InterPro"/>
</dbReference>
<organism evidence="4 5">
    <name type="scientific">Suhomyces tanzawaensis NRRL Y-17324</name>
    <dbReference type="NCBI Taxonomy" id="984487"/>
    <lineage>
        <taxon>Eukaryota</taxon>
        <taxon>Fungi</taxon>
        <taxon>Dikarya</taxon>
        <taxon>Ascomycota</taxon>
        <taxon>Saccharomycotina</taxon>
        <taxon>Pichiomycetes</taxon>
        <taxon>Debaryomycetaceae</taxon>
        <taxon>Suhomyces</taxon>
    </lineage>
</organism>
<feature type="region of interest" description="Disordered" evidence="2">
    <location>
        <begin position="212"/>
        <end position="241"/>
    </location>
</feature>
<feature type="region of interest" description="Disordered" evidence="2">
    <location>
        <begin position="83"/>
        <end position="165"/>
    </location>
</feature>